<name>A0A089QDR4_9HYPH</name>
<dbReference type="HOGENOM" id="CLU_201158_0_0_5"/>
<reference evidence="1 2" key="1">
    <citation type="journal article" date="2014" name="PLoS ONE">
        <title>Genome Information of Methylobacterium oryzae, a Plant-Probiotic Methylotroph in the Phyllosphere.</title>
        <authorList>
            <person name="Kwak M.J."/>
            <person name="Jeong H."/>
            <person name="Madhaiyan M."/>
            <person name="Lee Y."/>
            <person name="Sa T.M."/>
            <person name="Oh T.K."/>
            <person name="Kim J.F."/>
        </authorList>
    </citation>
    <scope>NUCLEOTIDE SEQUENCE [LARGE SCALE GENOMIC DNA]</scope>
    <source>
        <strain evidence="1 2">CBMB20</strain>
    </source>
</reference>
<dbReference type="STRING" id="693986.MOC_4984"/>
<proteinExistence type="predicted"/>
<keyword evidence="2" id="KW-1185">Reference proteome</keyword>
<dbReference type="KEGG" id="mor:MOC_4984"/>
<evidence type="ECO:0000313" key="2">
    <source>
        <dbReference type="Proteomes" id="UP000029492"/>
    </source>
</evidence>
<dbReference type="RefSeq" id="WP_236952745.1">
    <property type="nucleotide sequence ID" value="NZ_CP003811.1"/>
</dbReference>
<protein>
    <submittedName>
        <fullName evidence="1">Protein of unassigned function</fullName>
    </submittedName>
</protein>
<dbReference type="EMBL" id="CP003811">
    <property type="protein sequence ID" value="AIQ92739.1"/>
    <property type="molecule type" value="Genomic_DNA"/>
</dbReference>
<evidence type="ECO:0000313" key="1">
    <source>
        <dbReference type="EMBL" id="AIQ92739.1"/>
    </source>
</evidence>
<organism evidence="1 2">
    <name type="scientific">Methylobacterium oryzae CBMB20</name>
    <dbReference type="NCBI Taxonomy" id="693986"/>
    <lineage>
        <taxon>Bacteria</taxon>
        <taxon>Pseudomonadati</taxon>
        <taxon>Pseudomonadota</taxon>
        <taxon>Alphaproteobacteria</taxon>
        <taxon>Hyphomicrobiales</taxon>
        <taxon>Methylobacteriaceae</taxon>
        <taxon>Methylobacterium</taxon>
    </lineage>
</organism>
<dbReference type="GeneID" id="96605571"/>
<gene>
    <name evidence="1" type="ORF">MOC_4984</name>
</gene>
<accession>A0A089QDR4</accession>
<sequence>MRPSSRTVLGCLILALLIGGVGIGLRRAVTVTPVDDAFRAVLRAYAAPDAAGGTQQHD</sequence>
<dbReference type="AlphaFoldDB" id="A0A089QDR4"/>
<dbReference type="Proteomes" id="UP000029492">
    <property type="component" value="Chromosome"/>
</dbReference>